<dbReference type="AlphaFoldDB" id="A0A1L9U5K6"/>
<feature type="non-terminal residue" evidence="1">
    <location>
        <position position="1"/>
    </location>
</feature>
<sequence length="96" mass="10612">SLIASLAVNGRMPYYFPSHWRKINKEKVSAIMVAPGQETVTQTVMIDSLHLVERCERGIAEEMWPTETAGRLSISPKGIASTQMIQIPKAEIMGIA</sequence>
<reference evidence="2" key="1">
    <citation type="journal article" date="2017" name="Genome Biol.">
        <title>Comparative genomics reveals high biological diversity and specific adaptations in the industrially and medically important fungal genus Aspergillus.</title>
        <authorList>
            <person name="de Vries R.P."/>
            <person name="Riley R."/>
            <person name="Wiebenga A."/>
            <person name="Aguilar-Osorio G."/>
            <person name="Amillis S."/>
            <person name="Uchima C.A."/>
            <person name="Anderluh G."/>
            <person name="Asadollahi M."/>
            <person name="Askin M."/>
            <person name="Barry K."/>
            <person name="Battaglia E."/>
            <person name="Bayram O."/>
            <person name="Benocci T."/>
            <person name="Braus-Stromeyer S.A."/>
            <person name="Caldana C."/>
            <person name="Canovas D."/>
            <person name="Cerqueira G.C."/>
            <person name="Chen F."/>
            <person name="Chen W."/>
            <person name="Choi C."/>
            <person name="Clum A."/>
            <person name="Dos Santos R.A."/>
            <person name="Damasio A.R."/>
            <person name="Diallinas G."/>
            <person name="Emri T."/>
            <person name="Fekete E."/>
            <person name="Flipphi M."/>
            <person name="Freyberg S."/>
            <person name="Gallo A."/>
            <person name="Gournas C."/>
            <person name="Habgood R."/>
            <person name="Hainaut M."/>
            <person name="Harispe M.L."/>
            <person name="Henrissat B."/>
            <person name="Hilden K.S."/>
            <person name="Hope R."/>
            <person name="Hossain A."/>
            <person name="Karabika E."/>
            <person name="Karaffa L."/>
            <person name="Karanyi Z."/>
            <person name="Krasevec N."/>
            <person name="Kuo A."/>
            <person name="Kusch H."/>
            <person name="LaButti K."/>
            <person name="Lagendijk E.L."/>
            <person name="Lapidus A."/>
            <person name="Levasseur A."/>
            <person name="Lindquist E."/>
            <person name="Lipzen A."/>
            <person name="Logrieco A.F."/>
            <person name="MacCabe A."/>
            <person name="Maekelae M.R."/>
            <person name="Malavazi I."/>
            <person name="Melin P."/>
            <person name="Meyer V."/>
            <person name="Mielnichuk N."/>
            <person name="Miskei M."/>
            <person name="Molnar A.P."/>
            <person name="Mule G."/>
            <person name="Ngan C.Y."/>
            <person name="Orejas M."/>
            <person name="Orosz E."/>
            <person name="Ouedraogo J.P."/>
            <person name="Overkamp K.M."/>
            <person name="Park H.-S."/>
            <person name="Perrone G."/>
            <person name="Piumi F."/>
            <person name="Punt P.J."/>
            <person name="Ram A.F."/>
            <person name="Ramon A."/>
            <person name="Rauscher S."/>
            <person name="Record E."/>
            <person name="Riano-Pachon D.M."/>
            <person name="Robert V."/>
            <person name="Roehrig J."/>
            <person name="Ruller R."/>
            <person name="Salamov A."/>
            <person name="Salih N.S."/>
            <person name="Samson R.A."/>
            <person name="Sandor E."/>
            <person name="Sanguinetti M."/>
            <person name="Schuetze T."/>
            <person name="Sepcic K."/>
            <person name="Shelest E."/>
            <person name="Sherlock G."/>
            <person name="Sophianopoulou V."/>
            <person name="Squina F.M."/>
            <person name="Sun H."/>
            <person name="Susca A."/>
            <person name="Todd R.B."/>
            <person name="Tsang A."/>
            <person name="Unkles S.E."/>
            <person name="van de Wiele N."/>
            <person name="van Rossen-Uffink D."/>
            <person name="Oliveira J.V."/>
            <person name="Vesth T.C."/>
            <person name="Visser J."/>
            <person name="Yu J.-H."/>
            <person name="Zhou M."/>
            <person name="Andersen M.R."/>
            <person name="Archer D.B."/>
            <person name="Baker S.E."/>
            <person name="Benoit I."/>
            <person name="Brakhage A.A."/>
            <person name="Braus G.H."/>
            <person name="Fischer R."/>
            <person name="Frisvad J.C."/>
            <person name="Goldman G.H."/>
            <person name="Houbraken J."/>
            <person name="Oakley B."/>
            <person name="Pocsi I."/>
            <person name="Scazzocchio C."/>
            <person name="Seiboth B."/>
            <person name="vanKuyk P.A."/>
            <person name="Wortman J."/>
            <person name="Dyer P.S."/>
            <person name="Grigoriev I.V."/>
        </authorList>
    </citation>
    <scope>NUCLEOTIDE SEQUENCE [LARGE SCALE GENOMIC DNA]</scope>
    <source>
        <strain evidence="2">CBS 101740 / IMI 381727 / IBT 21946</strain>
    </source>
</reference>
<dbReference type="GeneID" id="93571328"/>
<dbReference type="RefSeq" id="XP_067474214.1">
    <property type="nucleotide sequence ID" value="XM_067618840.1"/>
</dbReference>
<gene>
    <name evidence="1" type="ORF">ASPBRDRAFT_136866</name>
</gene>
<keyword evidence="2" id="KW-1185">Reference proteome</keyword>
<dbReference type="EMBL" id="KV878696">
    <property type="protein sequence ID" value="OJJ66965.1"/>
    <property type="molecule type" value="Genomic_DNA"/>
</dbReference>
<accession>A0A1L9U5K6</accession>
<dbReference type="Proteomes" id="UP000184499">
    <property type="component" value="Unassembled WGS sequence"/>
</dbReference>
<evidence type="ECO:0000313" key="2">
    <source>
        <dbReference type="Proteomes" id="UP000184499"/>
    </source>
</evidence>
<proteinExistence type="predicted"/>
<evidence type="ECO:0000313" key="1">
    <source>
        <dbReference type="EMBL" id="OJJ66965.1"/>
    </source>
</evidence>
<protein>
    <submittedName>
        <fullName evidence="1">Uncharacterized protein</fullName>
    </submittedName>
</protein>
<dbReference type="VEuPathDB" id="FungiDB:ASPBRDRAFT_136866"/>
<organism evidence="1 2">
    <name type="scientific">Aspergillus brasiliensis (strain CBS 101740 / IMI 381727 / IBT 21946)</name>
    <dbReference type="NCBI Taxonomy" id="767769"/>
    <lineage>
        <taxon>Eukaryota</taxon>
        <taxon>Fungi</taxon>
        <taxon>Dikarya</taxon>
        <taxon>Ascomycota</taxon>
        <taxon>Pezizomycotina</taxon>
        <taxon>Eurotiomycetes</taxon>
        <taxon>Eurotiomycetidae</taxon>
        <taxon>Eurotiales</taxon>
        <taxon>Aspergillaceae</taxon>
        <taxon>Aspergillus</taxon>
        <taxon>Aspergillus subgen. Circumdati</taxon>
    </lineage>
</organism>
<name>A0A1L9U5K6_ASPBC</name>